<reference evidence="4 5" key="1">
    <citation type="submission" date="2018-02" db="EMBL/GenBank/DDBJ databases">
        <title>Comparative genomes isolates from brazilian mangrove.</title>
        <authorList>
            <person name="Araujo J.E."/>
            <person name="Taketani R.G."/>
            <person name="Silva M.C.P."/>
            <person name="Loureco M.V."/>
            <person name="Andreote F.D."/>
        </authorList>
    </citation>
    <scope>NUCLEOTIDE SEQUENCE [LARGE SCALE GENOMIC DNA]</scope>
    <source>
        <strain evidence="4 5">Nap-Phe MGV</strain>
    </source>
</reference>
<proteinExistence type="predicted"/>
<dbReference type="SUPFAM" id="SSF47473">
    <property type="entry name" value="EF-hand"/>
    <property type="match status" value="1"/>
</dbReference>
<dbReference type="AlphaFoldDB" id="A0A2S8GP83"/>
<feature type="region of interest" description="Disordered" evidence="1">
    <location>
        <begin position="33"/>
        <end position="101"/>
    </location>
</feature>
<feature type="compositionally biased region" description="Basic and acidic residues" evidence="1">
    <location>
        <begin position="36"/>
        <end position="48"/>
    </location>
</feature>
<dbReference type="EMBL" id="PUHZ01000010">
    <property type="protein sequence ID" value="PQO46256.1"/>
    <property type="molecule type" value="Genomic_DNA"/>
</dbReference>
<feature type="chain" id="PRO_5015745995" description="EF-hand domain-containing protein" evidence="2">
    <location>
        <begin position="31"/>
        <end position="260"/>
    </location>
</feature>
<evidence type="ECO:0000256" key="1">
    <source>
        <dbReference type="SAM" id="MobiDB-lite"/>
    </source>
</evidence>
<dbReference type="PROSITE" id="PS00018">
    <property type="entry name" value="EF_HAND_1"/>
    <property type="match status" value="1"/>
</dbReference>
<feature type="region of interest" description="Disordered" evidence="1">
    <location>
        <begin position="204"/>
        <end position="260"/>
    </location>
</feature>
<feature type="domain" description="EF-hand" evidence="3">
    <location>
        <begin position="92"/>
        <end position="127"/>
    </location>
</feature>
<feature type="compositionally biased region" description="Gly residues" evidence="1">
    <location>
        <begin position="125"/>
        <end position="160"/>
    </location>
</feature>
<comment type="caution">
    <text evidence="4">The sequence shown here is derived from an EMBL/GenBank/DDBJ whole genome shotgun (WGS) entry which is preliminary data.</text>
</comment>
<feature type="compositionally biased region" description="Gly residues" evidence="1">
    <location>
        <begin position="49"/>
        <end position="66"/>
    </location>
</feature>
<evidence type="ECO:0000313" key="5">
    <source>
        <dbReference type="Proteomes" id="UP000237819"/>
    </source>
</evidence>
<protein>
    <recommendedName>
        <fullName evidence="3">EF-hand domain-containing protein</fullName>
    </recommendedName>
</protein>
<dbReference type="GO" id="GO:0005509">
    <property type="term" value="F:calcium ion binding"/>
    <property type="evidence" value="ECO:0007669"/>
    <property type="project" value="InterPro"/>
</dbReference>
<dbReference type="PROSITE" id="PS50222">
    <property type="entry name" value="EF_HAND_2"/>
    <property type="match status" value="1"/>
</dbReference>
<feature type="compositionally biased region" description="Basic and acidic residues" evidence="1">
    <location>
        <begin position="77"/>
        <end position="101"/>
    </location>
</feature>
<feature type="region of interest" description="Disordered" evidence="1">
    <location>
        <begin position="122"/>
        <end position="166"/>
    </location>
</feature>
<gene>
    <name evidence="4" type="ORF">C5Y93_09730</name>
</gene>
<dbReference type="InterPro" id="IPR018247">
    <property type="entry name" value="EF_Hand_1_Ca_BS"/>
</dbReference>
<dbReference type="Pfam" id="PF13202">
    <property type="entry name" value="EF-hand_5"/>
    <property type="match status" value="2"/>
</dbReference>
<sequence length="260" mass="27965">MQPKSKNIMKSSYKNSLAFLSLLFVGVAVASVNAQDGERGPRGPREGGPRAGGPREGGQRGPGRGQFGPEQMLERLMQLDKDSDGKLSKEEMKDSRAAAMFERADSDSDGFLTKEEVIAVFNRGPGRGEGGPGRGEAGPGRGEGRGRGMGPGGMGPGGMMGFQPGMIMPPFLMERLGLSEEQRKDVAALQQEVEKKLASILTEEQKEQLKEFGQRRPGGRPDGDRPQRARGPRDGEEGPRRGPRDGDRGPRRGPRDGDNN</sequence>
<evidence type="ECO:0000256" key="2">
    <source>
        <dbReference type="SAM" id="SignalP"/>
    </source>
</evidence>
<accession>A0A2S8GP83</accession>
<organism evidence="4 5">
    <name type="scientific">Blastopirellula marina</name>
    <dbReference type="NCBI Taxonomy" id="124"/>
    <lineage>
        <taxon>Bacteria</taxon>
        <taxon>Pseudomonadati</taxon>
        <taxon>Planctomycetota</taxon>
        <taxon>Planctomycetia</taxon>
        <taxon>Pirellulales</taxon>
        <taxon>Pirellulaceae</taxon>
        <taxon>Blastopirellula</taxon>
    </lineage>
</organism>
<feature type="signal peptide" evidence="2">
    <location>
        <begin position="1"/>
        <end position="30"/>
    </location>
</feature>
<evidence type="ECO:0000259" key="3">
    <source>
        <dbReference type="PROSITE" id="PS50222"/>
    </source>
</evidence>
<dbReference type="InterPro" id="IPR011992">
    <property type="entry name" value="EF-hand-dom_pair"/>
</dbReference>
<keyword evidence="2" id="KW-0732">Signal</keyword>
<dbReference type="Gene3D" id="1.10.238.10">
    <property type="entry name" value="EF-hand"/>
    <property type="match status" value="1"/>
</dbReference>
<name>A0A2S8GP83_9BACT</name>
<dbReference type="InterPro" id="IPR002048">
    <property type="entry name" value="EF_hand_dom"/>
</dbReference>
<evidence type="ECO:0000313" key="4">
    <source>
        <dbReference type="EMBL" id="PQO46256.1"/>
    </source>
</evidence>
<dbReference type="Proteomes" id="UP000237819">
    <property type="component" value="Unassembled WGS sequence"/>
</dbReference>